<protein>
    <submittedName>
        <fullName evidence="1">Uncharacterized protein</fullName>
    </submittedName>
</protein>
<sequence length="108" mass="11973">MAGLLDSVNECSAHTYNVNLRWRNRAASSTALFSVLNEPLEAKIAAGLLRVLGEHVDGFCVTDNATDDDFESASGMQFHFTSQEKAQKFKDSLSLYLTPQLLVEIHVR</sequence>
<dbReference type="RefSeq" id="WP_114123454.1">
    <property type="nucleotide sequence ID" value="NZ_JPWA01000035.1"/>
</dbReference>
<organism evidence="1 2">
    <name type="scientific">Thalassospira xianhensis MCCC 1A02616</name>
    <dbReference type="NCBI Taxonomy" id="1177929"/>
    <lineage>
        <taxon>Bacteria</taxon>
        <taxon>Pseudomonadati</taxon>
        <taxon>Pseudomonadota</taxon>
        <taxon>Alphaproteobacteria</taxon>
        <taxon>Rhodospirillales</taxon>
        <taxon>Thalassospiraceae</taxon>
        <taxon>Thalassospira</taxon>
    </lineage>
</organism>
<name>A0A367UA62_9PROT</name>
<evidence type="ECO:0000313" key="1">
    <source>
        <dbReference type="EMBL" id="RCK04164.1"/>
    </source>
</evidence>
<dbReference type="Proteomes" id="UP000252419">
    <property type="component" value="Unassembled WGS sequence"/>
</dbReference>
<evidence type="ECO:0000313" key="2">
    <source>
        <dbReference type="Proteomes" id="UP000252419"/>
    </source>
</evidence>
<comment type="caution">
    <text evidence="1">The sequence shown here is derived from an EMBL/GenBank/DDBJ whole genome shotgun (WGS) entry which is preliminary data.</text>
</comment>
<proteinExistence type="predicted"/>
<keyword evidence="2" id="KW-1185">Reference proteome</keyword>
<accession>A0A367UA62</accession>
<gene>
    <name evidence="1" type="ORF">TH5_21010</name>
</gene>
<dbReference type="AlphaFoldDB" id="A0A367UA62"/>
<dbReference type="EMBL" id="JPWA01000035">
    <property type="protein sequence ID" value="RCK04164.1"/>
    <property type="molecule type" value="Genomic_DNA"/>
</dbReference>
<reference evidence="1 2" key="1">
    <citation type="submission" date="2014-07" db="EMBL/GenBank/DDBJ databases">
        <title>Draft genome sequence of Thalassospira xianhensis P-4 (MCCC 1A02616).</title>
        <authorList>
            <person name="Lai Q."/>
            <person name="Shao Z."/>
        </authorList>
    </citation>
    <scope>NUCLEOTIDE SEQUENCE [LARGE SCALE GENOMIC DNA]</scope>
    <source>
        <strain evidence="1 2">MCCC 1A02616</strain>
    </source>
</reference>